<dbReference type="InterPro" id="IPR046341">
    <property type="entry name" value="SET_dom_sf"/>
</dbReference>
<dbReference type="Pfam" id="PF13181">
    <property type="entry name" value="TPR_8"/>
    <property type="match status" value="1"/>
</dbReference>
<keyword evidence="3" id="KW-1185">Reference proteome</keyword>
<reference evidence="4" key="1">
    <citation type="submission" date="2022-11" db="UniProtKB">
        <authorList>
            <consortium name="WormBaseParasite"/>
        </authorList>
    </citation>
    <scope>IDENTIFICATION</scope>
</reference>
<evidence type="ECO:0000313" key="3">
    <source>
        <dbReference type="Proteomes" id="UP000887578"/>
    </source>
</evidence>
<dbReference type="Gene3D" id="2.170.270.10">
    <property type="entry name" value="SET domain"/>
    <property type="match status" value="1"/>
</dbReference>
<dbReference type="SUPFAM" id="SSF48452">
    <property type="entry name" value="TPR-like"/>
    <property type="match status" value="1"/>
</dbReference>
<dbReference type="InterPro" id="IPR019734">
    <property type="entry name" value="TPR_rpt"/>
</dbReference>
<keyword evidence="1" id="KW-0802">TPR repeat</keyword>
<dbReference type="InterPro" id="IPR011990">
    <property type="entry name" value="TPR-like_helical_dom_sf"/>
</dbReference>
<dbReference type="Gene3D" id="1.25.40.10">
    <property type="entry name" value="Tetratricopeptide repeat domain"/>
    <property type="match status" value="2"/>
</dbReference>
<dbReference type="Pfam" id="PF00856">
    <property type="entry name" value="SET"/>
    <property type="match status" value="1"/>
</dbReference>
<dbReference type="PROSITE" id="PS50280">
    <property type="entry name" value="SET"/>
    <property type="match status" value="1"/>
</dbReference>
<dbReference type="SMART" id="SM00317">
    <property type="entry name" value="SET"/>
    <property type="match status" value="1"/>
</dbReference>
<sequence length="497" mass="56923">MVTQNAEVWRQKANECFKNGNFEKALFFYDRAIRYNPELSVLYLNKSLTCLRTGAFYFAYEAAKIGLEKGGDREKALYRMGQAAYGMREWQKAAELFLSVLKEFPLNAMASEQLKRVTSRLSEQKYGKYDFKAMYLEGKKEKAQLDVADYTGPIEIADIPGKGRGIISTKDTRKGTLIAVSKAFSSGYVDGYDSKLFNMASDVIGASTMNNDLNTMKILKNNPQRSGELCGLCSGEENEKDEEIPFGIIDASLIRRICETNRYGNAEKADINRKLDSHLFILTSYFNHACLANAFRYGYGDVMIVYASDDIKKGEEICISYLDPLHGFLDRQKKLSGWKFTCQCKLCEIDSKDPNCLKRDEMWKEFKEYEKVASPKEIIAKGEPLLKKIRESYINRNEFKYALADTLISLSSAYSHLENFLKSVQCLEEVLTLMDNPLQYIMRMADIYINLAVCYGIKGDMKKGAKMIEKSMELRFCKDMDHFKLLYPDFIRSSLLR</sequence>
<dbReference type="SUPFAM" id="SSF82199">
    <property type="entry name" value="SET domain"/>
    <property type="match status" value="1"/>
</dbReference>
<organism evidence="3 4">
    <name type="scientific">Panagrolaimus davidi</name>
    <dbReference type="NCBI Taxonomy" id="227884"/>
    <lineage>
        <taxon>Eukaryota</taxon>
        <taxon>Metazoa</taxon>
        <taxon>Ecdysozoa</taxon>
        <taxon>Nematoda</taxon>
        <taxon>Chromadorea</taxon>
        <taxon>Rhabditida</taxon>
        <taxon>Tylenchina</taxon>
        <taxon>Panagrolaimomorpha</taxon>
        <taxon>Panagrolaimoidea</taxon>
        <taxon>Panagrolaimidae</taxon>
        <taxon>Panagrolaimus</taxon>
    </lineage>
</organism>
<proteinExistence type="predicted"/>
<dbReference type="InterPro" id="IPR053209">
    <property type="entry name" value="Gramillin-biosynth_MTr"/>
</dbReference>
<accession>A0A914QLT4</accession>
<dbReference type="Pfam" id="PF00515">
    <property type="entry name" value="TPR_1"/>
    <property type="match status" value="1"/>
</dbReference>
<evidence type="ECO:0000313" key="4">
    <source>
        <dbReference type="WBParaSite" id="PDA_v2.g4550.t1"/>
    </source>
</evidence>
<dbReference type="WBParaSite" id="PDA_v2.g4550.t1">
    <property type="protein sequence ID" value="PDA_v2.g4550.t1"/>
    <property type="gene ID" value="PDA_v2.g4550"/>
</dbReference>
<feature type="repeat" description="TPR" evidence="1">
    <location>
        <begin position="6"/>
        <end position="39"/>
    </location>
</feature>
<dbReference type="InterPro" id="IPR001214">
    <property type="entry name" value="SET_dom"/>
</dbReference>
<dbReference type="CDD" id="cd20071">
    <property type="entry name" value="SET_SMYD"/>
    <property type="match status" value="1"/>
</dbReference>
<dbReference type="AlphaFoldDB" id="A0A914QLT4"/>
<evidence type="ECO:0000256" key="1">
    <source>
        <dbReference type="PROSITE-ProRule" id="PRU00339"/>
    </source>
</evidence>
<protein>
    <submittedName>
        <fullName evidence="4">SET domain-containing protein</fullName>
    </submittedName>
</protein>
<dbReference type="SMART" id="SM00028">
    <property type="entry name" value="TPR"/>
    <property type="match status" value="4"/>
</dbReference>
<dbReference type="Proteomes" id="UP000887578">
    <property type="component" value="Unplaced"/>
</dbReference>
<feature type="domain" description="SET" evidence="2">
    <location>
        <begin position="152"/>
        <end position="322"/>
    </location>
</feature>
<dbReference type="PANTHER" id="PTHR47643:SF2">
    <property type="entry name" value="TPR DOMAIN PROTEIN (AFU_ORTHOLOGUE AFUA_5G12710)"/>
    <property type="match status" value="1"/>
</dbReference>
<dbReference type="PANTHER" id="PTHR47643">
    <property type="entry name" value="TPR DOMAIN PROTEIN (AFU_ORTHOLOGUE AFUA_5G12710)"/>
    <property type="match status" value="1"/>
</dbReference>
<evidence type="ECO:0000259" key="2">
    <source>
        <dbReference type="PROSITE" id="PS50280"/>
    </source>
</evidence>
<dbReference type="PROSITE" id="PS50005">
    <property type="entry name" value="TPR"/>
    <property type="match status" value="1"/>
</dbReference>
<name>A0A914QLT4_9BILA</name>